<dbReference type="AlphaFoldDB" id="A0A0E9RP88"/>
<name>A0A0E9RP88_ANGAN</name>
<sequence length="24" mass="2540">MSGMKEGILSKMIHRVVAVSPGIV</sequence>
<reference evidence="1" key="2">
    <citation type="journal article" date="2015" name="Fish Shellfish Immunol.">
        <title>Early steps in the European eel (Anguilla anguilla)-Vibrio vulnificus interaction in the gills: Role of the RtxA13 toxin.</title>
        <authorList>
            <person name="Callol A."/>
            <person name="Pajuelo D."/>
            <person name="Ebbesson L."/>
            <person name="Teles M."/>
            <person name="MacKenzie S."/>
            <person name="Amaro C."/>
        </authorList>
    </citation>
    <scope>NUCLEOTIDE SEQUENCE</scope>
</reference>
<reference evidence="1" key="1">
    <citation type="submission" date="2014-11" db="EMBL/GenBank/DDBJ databases">
        <authorList>
            <person name="Amaro Gonzalez C."/>
        </authorList>
    </citation>
    <scope>NUCLEOTIDE SEQUENCE</scope>
</reference>
<dbReference type="EMBL" id="GBXM01077611">
    <property type="protein sequence ID" value="JAH30966.1"/>
    <property type="molecule type" value="Transcribed_RNA"/>
</dbReference>
<proteinExistence type="predicted"/>
<accession>A0A0E9RP88</accession>
<organism evidence="1">
    <name type="scientific">Anguilla anguilla</name>
    <name type="common">European freshwater eel</name>
    <name type="synonym">Muraena anguilla</name>
    <dbReference type="NCBI Taxonomy" id="7936"/>
    <lineage>
        <taxon>Eukaryota</taxon>
        <taxon>Metazoa</taxon>
        <taxon>Chordata</taxon>
        <taxon>Craniata</taxon>
        <taxon>Vertebrata</taxon>
        <taxon>Euteleostomi</taxon>
        <taxon>Actinopterygii</taxon>
        <taxon>Neopterygii</taxon>
        <taxon>Teleostei</taxon>
        <taxon>Anguilliformes</taxon>
        <taxon>Anguillidae</taxon>
        <taxon>Anguilla</taxon>
    </lineage>
</organism>
<protein>
    <submittedName>
        <fullName evidence="1">Uncharacterized protein</fullName>
    </submittedName>
</protein>
<evidence type="ECO:0000313" key="1">
    <source>
        <dbReference type="EMBL" id="JAH30966.1"/>
    </source>
</evidence>